<evidence type="ECO:0000256" key="3">
    <source>
        <dbReference type="ARBA" id="ARBA00022786"/>
    </source>
</evidence>
<dbReference type="PROSITE" id="PS50011">
    <property type="entry name" value="PROTEIN_KINASE_DOM"/>
    <property type="match status" value="1"/>
</dbReference>
<dbReference type="InterPro" id="IPR011009">
    <property type="entry name" value="Kinase-like_dom_sf"/>
</dbReference>
<dbReference type="PANTHER" id="PTHR45647:SF132">
    <property type="entry name" value="KINASE WITH ADENINE NUCLEOTIDE ALPHA HYDROLASES-LIKE DOMAIN-CONTAINING PROTEIN"/>
    <property type="match status" value="1"/>
</dbReference>
<evidence type="ECO:0000256" key="4">
    <source>
        <dbReference type="SAM" id="MobiDB-lite"/>
    </source>
</evidence>
<evidence type="ECO:0000256" key="2">
    <source>
        <dbReference type="ARBA" id="ARBA00012483"/>
    </source>
</evidence>
<dbReference type="InterPro" id="IPR051348">
    <property type="entry name" value="U-box_ubiquitin_ligases"/>
</dbReference>
<feature type="domain" description="Protein kinase" evidence="5">
    <location>
        <begin position="342"/>
        <end position="644"/>
    </location>
</feature>
<dbReference type="GO" id="GO:0004672">
    <property type="term" value="F:protein kinase activity"/>
    <property type="evidence" value="ECO:0007669"/>
    <property type="project" value="InterPro"/>
</dbReference>
<dbReference type="Proteomes" id="UP001454036">
    <property type="component" value="Unassembled WGS sequence"/>
</dbReference>
<keyword evidence="3" id="KW-0833">Ubl conjugation pathway</keyword>
<evidence type="ECO:0000259" key="5">
    <source>
        <dbReference type="PROSITE" id="PS50011"/>
    </source>
</evidence>
<comment type="catalytic activity">
    <reaction evidence="1">
        <text>S-ubiquitinyl-[E2 ubiquitin-conjugating enzyme]-L-cysteine + [acceptor protein]-L-lysine = [E2 ubiquitin-conjugating enzyme]-L-cysteine + N(6)-ubiquitinyl-[acceptor protein]-L-lysine.</text>
        <dbReference type="EC" id="2.3.2.27"/>
    </reaction>
</comment>
<proteinExistence type="predicted"/>
<dbReference type="EC" id="2.3.2.27" evidence="2"/>
<feature type="compositionally biased region" description="Polar residues" evidence="4">
    <location>
        <begin position="259"/>
        <end position="278"/>
    </location>
</feature>
<organism evidence="6 7">
    <name type="scientific">Lithospermum erythrorhizon</name>
    <name type="common">Purple gromwell</name>
    <name type="synonym">Lithospermum officinale var. erythrorhizon</name>
    <dbReference type="NCBI Taxonomy" id="34254"/>
    <lineage>
        <taxon>Eukaryota</taxon>
        <taxon>Viridiplantae</taxon>
        <taxon>Streptophyta</taxon>
        <taxon>Embryophyta</taxon>
        <taxon>Tracheophyta</taxon>
        <taxon>Spermatophyta</taxon>
        <taxon>Magnoliopsida</taxon>
        <taxon>eudicotyledons</taxon>
        <taxon>Gunneridae</taxon>
        <taxon>Pentapetalae</taxon>
        <taxon>asterids</taxon>
        <taxon>lamiids</taxon>
        <taxon>Boraginales</taxon>
        <taxon>Boraginaceae</taxon>
        <taxon>Boraginoideae</taxon>
        <taxon>Lithospermeae</taxon>
        <taxon>Lithospermum</taxon>
    </lineage>
</organism>
<sequence length="651" mass="73456">MMRPCQAALRWALETVCKKGEKILLIHVKLRPPGTSPPPPPRLNEISKQRNAFDQLDAQTRDFLLHFRVFCTRKDIDTQEVVLEDVDIANPLIEFVKMTTIEVLILGAAGKGYLFRLKLKDVPGSILKGVLCISYPKESRSNASYESFCSGNSRGSPRPIMGSPRPMYECTPPRYGDSTAMKSPFTYRKGPNGKPHEYSPAPESDITFVSSGRPSVDSLFPTFSDNFDDPLQRLSGFSELDTKKFASMNLDRRSVDSMTHSDLSSYPSHNNNSFMSQTMEDENSEMQRLKQELKQMMDMYSSSRKEAISAKQKALELQNWKMEEQKKLEQAKLSEKYAHVLFEQEKAKCRAAIEHAETARRRAELESQKRVDSEIKALKEVEERDMVLNKFSTSALGYRRYTTEEIEVLRPDAAQGISEFQHEVGILSCIRHPNMVLLLGACLEYGCLVYEYMSCGSLEDHLIHRGKSPPLPWQHRFRIAAEITTGLLFLHHSKPQPIVHCGLKLKNILLDRNLVTKISDVGLAKIVPPSVADTVTEHRMTSTAGNFCYMDPEYQQTGMLNVKSDVYSLGILFLQILTSRPPMGLAHCIRKGIESGALDQMLDPAVPDWPVEDSLCLAKLALQCCELRSEDRPDLGKVLLPVAVEGYQCPK</sequence>
<keyword evidence="7" id="KW-1185">Reference proteome</keyword>
<feature type="region of interest" description="Disordered" evidence="4">
    <location>
        <begin position="259"/>
        <end position="284"/>
    </location>
</feature>
<evidence type="ECO:0000313" key="7">
    <source>
        <dbReference type="Proteomes" id="UP001454036"/>
    </source>
</evidence>
<dbReference type="InterPro" id="IPR014729">
    <property type="entry name" value="Rossmann-like_a/b/a_fold"/>
</dbReference>
<dbReference type="InterPro" id="IPR000719">
    <property type="entry name" value="Prot_kinase_dom"/>
</dbReference>
<dbReference type="Gene3D" id="3.40.50.620">
    <property type="entry name" value="HUPs"/>
    <property type="match status" value="1"/>
</dbReference>
<dbReference type="GO" id="GO:0005524">
    <property type="term" value="F:ATP binding"/>
    <property type="evidence" value="ECO:0007669"/>
    <property type="project" value="InterPro"/>
</dbReference>
<dbReference type="AlphaFoldDB" id="A0AAV3RG67"/>
<name>A0AAV3RG67_LITER</name>
<dbReference type="GO" id="GO:0061630">
    <property type="term" value="F:ubiquitin protein ligase activity"/>
    <property type="evidence" value="ECO:0007669"/>
    <property type="project" value="UniProtKB-EC"/>
</dbReference>
<evidence type="ECO:0000256" key="1">
    <source>
        <dbReference type="ARBA" id="ARBA00000900"/>
    </source>
</evidence>
<dbReference type="Gene3D" id="1.10.510.10">
    <property type="entry name" value="Transferase(Phosphotransferase) domain 1"/>
    <property type="match status" value="1"/>
</dbReference>
<dbReference type="EMBL" id="BAABME010008555">
    <property type="protein sequence ID" value="GAA0173337.1"/>
    <property type="molecule type" value="Genomic_DNA"/>
</dbReference>
<reference evidence="6 7" key="1">
    <citation type="submission" date="2024-01" db="EMBL/GenBank/DDBJ databases">
        <title>The complete chloroplast genome sequence of Lithospermum erythrorhizon: insights into the phylogenetic relationship among Boraginaceae species and the maternal lineages of purple gromwells.</title>
        <authorList>
            <person name="Okada T."/>
            <person name="Watanabe K."/>
        </authorList>
    </citation>
    <scope>NUCLEOTIDE SEQUENCE [LARGE SCALE GENOMIC DNA]</scope>
</reference>
<accession>A0AAV3RG67</accession>
<dbReference type="Pfam" id="PF07714">
    <property type="entry name" value="PK_Tyr_Ser-Thr"/>
    <property type="match status" value="1"/>
</dbReference>
<dbReference type="InterPro" id="IPR006016">
    <property type="entry name" value="UspA"/>
</dbReference>
<dbReference type="SUPFAM" id="SSF52402">
    <property type="entry name" value="Adenine nucleotide alpha hydrolases-like"/>
    <property type="match status" value="1"/>
</dbReference>
<dbReference type="SUPFAM" id="SSF56112">
    <property type="entry name" value="Protein kinase-like (PK-like)"/>
    <property type="match status" value="1"/>
</dbReference>
<protein>
    <recommendedName>
        <fullName evidence="2">RING-type E3 ubiquitin transferase</fullName>
        <ecNumber evidence="2">2.3.2.27</ecNumber>
    </recommendedName>
</protein>
<evidence type="ECO:0000313" key="6">
    <source>
        <dbReference type="EMBL" id="GAA0173337.1"/>
    </source>
</evidence>
<gene>
    <name evidence="6" type="ORF">LIER_26975</name>
</gene>
<dbReference type="InterPro" id="IPR001245">
    <property type="entry name" value="Ser-Thr/Tyr_kinase_cat_dom"/>
</dbReference>
<dbReference type="Pfam" id="PF00582">
    <property type="entry name" value="Usp"/>
    <property type="match status" value="1"/>
</dbReference>
<comment type="caution">
    <text evidence="6">The sequence shown here is derived from an EMBL/GenBank/DDBJ whole genome shotgun (WGS) entry which is preliminary data.</text>
</comment>
<dbReference type="PANTHER" id="PTHR45647">
    <property type="entry name" value="OS02G0152300 PROTEIN"/>
    <property type="match status" value="1"/>
</dbReference>
<dbReference type="Gene3D" id="3.30.200.20">
    <property type="entry name" value="Phosphorylase Kinase, domain 1"/>
    <property type="match status" value="1"/>
</dbReference>